<proteinExistence type="inferred from homology"/>
<evidence type="ECO:0000313" key="4">
    <source>
        <dbReference type="EMBL" id="WZL71211.1"/>
    </source>
</evidence>
<evidence type="ECO:0000256" key="3">
    <source>
        <dbReference type="ARBA" id="ARBA00022969"/>
    </source>
</evidence>
<keyword evidence="5" id="KW-1185">Reference proteome</keyword>
<evidence type="ECO:0000256" key="2">
    <source>
        <dbReference type="ARBA" id="ARBA00006573"/>
    </source>
</evidence>
<dbReference type="Pfam" id="PF08141">
    <property type="entry name" value="SspH"/>
    <property type="match status" value="1"/>
</dbReference>
<reference evidence="4 5" key="1">
    <citation type="submission" date="2023-03" db="EMBL/GenBank/DDBJ databases">
        <title>Novel Species.</title>
        <authorList>
            <person name="Ma S."/>
        </authorList>
    </citation>
    <scope>NUCLEOTIDE SEQUENCE [LARGE SCALE GENOMIC DNA]</scope>
    <source>
        <strain evidence="4 5">LIND6LT2</strain>
    </source>
</reference>
<comment type="subcellular location">
    <subcellularLocation>
        <location evidence="1">Spore core</location>
    </subcellularLocation>
</comment>
<keyword evidence="3" id="KW-0749">Sporulation</keyword>
<organism evidence="4 5">
    <name type="scientific">Defluviitalea saccharophila</name>
    <dbReference type="NCBI Taxonomy" id="879970"/>
    <lineage>
        <taxon>Bacteria</taxon>
        <taxon>Bacillati</taxon>
        <taxon>Bacillota</taxon>
        <taxon>Clostridia</taxon>
        <taxon>Lachnospirales</taxon>
        <taxon>Defluviitaleaceae</taxon>
        <taxon>Defluviitalea</taxon>
    </lineage>
</organism>
<accession>A0ABZ2Y783</accession>
<dbReference type="RefSeq" id="WP_341878174.1">
    <property type="nucleotide sequence ID" value="NZ_CP121687.1"/>
</dbReference>
<dbReference type="NCBIfam" id="TIGR02861">
    <property type="entry name" value="SASP_H"/>
    <property type="match status" value="1"/>
</dbReference>
<dbReference type="EMBL" id="CP121687">
    <property type="protein sequence ID" value="WZL71211.1"/>
    <property type="molecule type" value="Genomic_DNA"/>
</dbReference>
<sequence length="65" mass="7484">MKPQRAAEILNSPEQLEVLYQNEPVWIEDINDRNQTAVVRFIGSHHSRTVSLDDLSETGRTVHQN</sequence>
<gene>
    <name evidence="4" type="ORF">QBE51_06795</name>
</gene>
<dbReference type="InterPro" id="IPR012610">
    <property type="entry name" value="SASP_SspH"/>
</dbReference>
<evidence type="ECO:0000313" key="5">
    <source>
        <dbReference type="Proteomes" id="UP001486565"/>
    </source>
</evidence>
<comment type="similarity">
    <text evidence="2">Belongs to the SspH family.</text>
</comment>
<name>A0ABZ2Y783_9FIRM</name>
<dbReference type="Proteomes" id="UP001486565">
    <property type="component" value="Chromosome"/>
</dbReference>
<evidence type="ECO:0000256" key="1">
    <source>
        <dbReference type="ARBA" id="ARBA00004288"/>
    </source>
</evidence>
<dbReference type="HAMAP" id="MF_00667">
    <property type="entry name" value="SspH"/>
    <property type="match status" value="1"/>
</dbReference>
<protein>
    <submittedName>
        <fullName evidence="4">H-type small acid-soluble spore protein</fullName>
    </submittedName>
</protein>